<dbReference type="Proteomes" id="UP000522688">
    <property type="component" value="Unassembled WGS sequence"/>
</dbReference>
<reference evidence="3 5" key="2">
    <citation type="submission" date="2020-07" db="EMBL/GenBank/DDBJ databases">
        <title>Sequencing the genomes of 1000 actinobacteria strains.</title>
        <authorList>
            <person name="Klenk H.-P."/>
        </authorList>
    </citation>
    <scope>NUCLEOTIDE SEQUENCE [LARGE SCALE GENOMIC DNA]</scope>
    <source>
        <strain evidence="3 5">DSM 10309</strain>
    </source>
</reference>
<evidence type="ECO:0000313" key="3">
    <source>
        <dbReference type="EMBL" id="MBA8811830.1"/>
    </source>
</evidence>
<keyword evidence="4" id="KW-1185">Reference proteome</keyword>
<accession>A0A7W3PH19</accession>
<comment type="caution">
    <text evidence="3">The sequence shown here is derived from an EMBL/GenBank/DDBJ whole genome shotgun (WGS) entry which is preliminary data.</text>
</comment>
<dbReference type="EMBL" id="JACGWW010000001">
    <property type="protein sequence ID" value="MBA8811830.1"/>
    <property type="molecule type" value="Genomic_DNA"/>
</dbReference>
<dbReference type="AlphaFoldDB" id="A0A7W3PH19"/>
<proteinExistence type="predicted"/>
<feature type="compositionally biased region" description="Polar residues" evidence="1">
    <location>
        <begin position="1"/>
        <end position="13"/>
    </location>
</feature>
<dbReference type="Proteomes" id="UP000321154">
    <property type="component" value="Unassembled WGS sequence"/>
</dbReference>
<feature type="region of interest" description="Disordered" evidence="1">
    <location>
        <begin position="1"/>
        <end position="92"/>
    </location>
</feature>
<gene>
    <name evidence="3" type="ORF">FB463_000054</name>
    <name evidence="2" type="ORF">FFA01_30370</name>
</gene>
<evidence type="ECO:0000313" key="2">
    <source>
        <dbReference type="EMBL" id="GEK84728.1"/>
    </source>
</evidence>
<evidence type="ECO:0000256" key="1">
    <source>
        <dbReference type="SAM" id="MobiDB-lite"/>
    </source>
</evidence>
<sequence length="92" mass="9554">MSTTNSNEPQQGGVTDEDSTFGERDDRPQVAVSENSGTADAPPAPGSDAESADVTGRDATGDMRDRTGTADADDIDELLGDRNDDDEGPRAP</sequence>
<dbReference type="OrthoDB" id="5122504at2"/>
<dbReference type="RefSeq" id="WP_146857043.1">
    <property type="nucleotide sequence ID" value="NZ_BAAAHR010000007.1"/>
</dbReference>
<protein>
    <submittedName>
        <fullName evidence="3">Uncharacterized protein</fullName>
    </submittedName>
</protein>
<organism evidence="3 5">
    <name type="scientific">Frigoribacterium faeni</name>
    <dbReference type="NCBI Taxonomy" id="145483"/>
    <lineage>
        <taxon>Bacteria</taxon>
        <taxon>Bacillati</taxon>
        <taxon>Actinomycetota</taxon>
        <taxon>Actinomycetes</taxon>
        <taxon>Micrococcales</taxon>
        <taxon>Microbacteriaceae</taxon>
        <taxon>Frigoribacterium</taxon>
    </lineage>
</organism>
<dbReference type="EMBL" id="BJUV01000054">
    <property type="protein sequence ID" value="GEK84728.1"/>
    <property type="molecule type" value="Genomic_DNA"/>
</dbReference>
<reference evidence="2 4" key="1">
    <citation type="submission" date="2019-07" db="EMBL/GenBank/DDBJ databases">
        <title>Whole genome shotgun sequence of Frigoribacterium faeni NBRC 103066.</title>
        <authorList>
            <person name="Hosoyama A."/>
            <person name="Uohara A."/>
            <person name="Ohji S."/>
            <person name="Ichikawa N."/>
        </authorList>
    </citation>
    <scope>NUCLEOTIDE SEQUENCE [LARGE SCALE GENOMIC DNA]</scope>
    <source>
        <strain evidence="2 4">NBRC 103066</strain>
    </source>
</reference>
<evidence type="ECO:0000313" key="5">
    <source>
        <dbReference type="Proteomes" id="UP000522688"/>
    </source>
</evidence>
<feature type="compositionally biased region" description="Basic and acidic residues" evidence="1">
    <location>
        <begin position="55"/>
        <end position="68"/>
    </location>
</feature>
<feature type="compositionally biased region" description="Acidic residues" evidence="1">
    <location>
        <begin position="71"/>
        <end position="92"/>
    </location>
</feature>
<name>A0A7W3PH19_9MICO</name>
<evidence type="ECO:0000313" key="4">
    <source>
        <dbReference type="Proteomes" id="UP000321154"/>
    </source>
</evidence>